<evidence type="ECO:0000256" key="4">
    <source>
        <dbReference type="ARBA" id="ARBA00023136"/>
    </source>
</evidence>
<feature type="transmembrane region" description="Helical" evidence="5">
    <location>
        <begin position="41"/>
        <end position="61"/>
    </location>
</feature>
<evidence type="ECO:0000256" key="5">
    <source>
        <dbReference type="SAM" id="Phobius"/>
    </source>
</evidence>
<dbReference type="PATRIC" id="fig|797299.3.peg.2420"/>
<sequence length="522" mass="58294">MGVASKLERVGPDAETYRQLRHRLEPVYRWVRSRFEVDTRALAAVRISFGLILLVDLFIRWGNIERFYTNDGAYPIEAYEATYSQFTGLSIHALSGELWFQQLLFVIAGLFAMAFALGYRTRLVGFVSLALLLSLQARNPALLNGGDKLLRVLLFLALLTPLGERWSIDALRRGSARARESVVSFATAALLIQPLMVFSQNAVLKHQGDTWYEGEALQIALSNDVMTIFLGNHLASYPALLEVLNWAWVGLLAGSVLFLLVTDGRLRAAFALVYMGAFAGMFLTMSVGLFPFVLTTALLPFLTPPFWSALRRLVPTSLTDRLPSASRLRSFIGQPVERRVFDALERRGYESKTSFVRAYCSSLLTVISVLALLSILVYGTAYVTDYDLPDELETPVDQQSWGLYAPNPTEGYSWYAVEAQLESGDEIDAFGDGNVTADRPPDASKEYDTFRDRKFMETVWASGNGDTNGVIAVDYAEWACERATETHGDSVESITVHRFYQPSPVDGEYEETGRFTVIEQTC</sequence>
<feature type="transmembrane region" description="Helical" evidence="5">
    <location>
        <begin position="243"/>
        <end position="261"/>
    </location>
</feature>
<feature type="transmembrane region" description="Helical" evidence="5">
    <location>
        <begin position="180"/>
        <end position="198"/>
    </location>
</feature>
<keyword evidence="3 5" id="KW-1133">Transmembrane helix</keyword>
<dbReference type="InterPro" id="IPR053934">
    <property type="entry name" value="HTTM_dom"/>
</dbReference>
<dbReference type="GeneID" id="25146121"/>
<dbReference type="InterPro" id="IPR011020">
    <property type="entry name" value="HTTM-like"/>
</dbReference>
<dbReference type="HOGENOM" id="CLU_022162_0_0_2"/>
<proteinExistence type="predicted"/>
<evidence type="ECO:0000259" key="6">
    <source>
        <dbReference type="SMART" id="SM00752"/>
    </source>
</evidence>
<dbReference type="SMART" id="SM00752">
    <property type="entry name" value="HTTM"/>
    <property type="match status" value="1"/>
</dbReference>
<evidence type="ECO:0000256" key="3">
    <source>
        <dbReference type="ARBA" id="ARBA00022989"/>
    </source>
</evidence>
<dbReference type="InterPro" id="IPR052964">
    <property type="entry name" value="Sporulation_signal_mat"/>
</dbReference>
<evidence type="ECO:0000256" key="2">
    <source>
        <dbReference type="ARBA" id="ARBA00022692"/>
    </source>
</evidence>
<feature type="transmembrane region" description="Helical" evidence="5">
    <location>
        <begin position="273"/>
        <end position="302"/>
    </location>
</feature>
<dbReference type="RefSeq" id="WP_049953498.1">
    <property type="nucleotide sequence ID" value="NZ_CP007055.1"/>
</dbReference>
<keyword evidence="8" id="KW-1185">Reference proteome</keyword>
<name>W0JNS4_9EURY</name>
<feature type="transmembrane region" description="Helical" evidence="5">
    <location>
        <begin position="356"/>
        <end position="378"/>
    </location>
</feature>
<dbReference type="GO" id="GO:0012505">
    <property type="term" value="C:endomembrane system"/>
    <property type="evidence" value="ECO:0007669"/>
    <property type="project" value="UniProtKB-SubCell"/>
</dbReference>
<dbReference type="PANTHER" id="PTHR39535">
    <property type="entry name" value="SPORULATION-DELAYING PROTEIN SDPB"/>
    <property type="match status" value="1"/>
</dbReference>
<dbReference type="PANTHER" id="PTHR39535:SF2">
    <property type="entry name" value="HTTM DOMAIN-CONTAINING PROTEIN"/>
    <property type="match status" value="1"/>
</dbReference>
<comment type="subcellular location">
    <subcellularLocation>
        <location evidence="1">Endomembrane system</location>
        <topology evidence="1">Multi-pass membrane protein</topology>
    </subcellularLocation>
</comment>
<protein>
    <submittedName>
        <fullName evidence="7">Type I deoxyribonuclease HsdR</fullName>
    </submittedName>
</protein>
<dbReference type="OrthoDB" id="327281at2157"/>
<feature type="transmembrane region" description="Helical" evidence="5">
    <location>
        <begin position="98"/>
        <end position="116"/>
    </location>
</feature>
<dbReference type="Proteomes" id="UP000019024">
    <property type="component" value="Chromosome"/>
</dbReference>
<evidence type="ECO:0000313" key="7">
    <source>
        <dbReference type="EMBL" id="AHG00259.1"/>
    </source>
</evidence>
<dbReference type="eggNOG" id="arCOG06405">
    <property type="taxonomic scope" value="Archaea"/>
</dbReference>
<feature type="domain" description="HTTM-like" evidence="6">
    <location>
        <begin position="34"/>
        <end position="306"/>
    </location>
</feature>
<keyword evidence="4 5" id="KW-0472">Membrane</keyword>
<dbReference type="AlphaFoldDB" id="W0JNS4"/>
<gene>
    <name evidence="7" type="ORF">HALLA_17090</name>
</gene>
<evidence type="ECO:0000256" key="1">
    <source>
        <dbReference type="ARBA" id="ARBA00004127"/>
    </source>
</evidence>
<reference evidence="7 8" key="1">
    <citation type="submission" date="2014-01" db="EMBL/GenBank/DDBJ databases">
        <authorList>
            <consortium name="DOE Joint Genome Institute"/>
            <person name="Anderson I."/>
            <person name="Huntemann M."/>
            <person name="Han J."/>
            <person name="Chen A."/>
            <person name="Kyrpides N."/>
            <person name="Mavromatis K."/>
            <person name="Markowitz V."/>
            <person name="Palaniappan K."/>
            <person name="Ivanova N."/>
            <person name="Schaumberg A."/>
            <person name="Pati A."/>
            <person name="Liolios K."/>
            <person name="Nordberg H.P."/>
            <person name="Cantor M.N."/>
            <person name="Hua S.X."/>
            <person name="Woyke T."/>
        </authorList>
    </citation>
    <scope>NUCLEOTIDE SEQUENCE [LARGE SCALE GENOMIC DNA]</scope>
    <source>
        <strain evidence="7 8">XH-48</strain>
    </source>
</reference>
<dbReference type="Pfam" id="PF05090">
    <property type="entry name" value="HTTM"/>
    <property type="match status" value="1"/>
</dbReference>
<dbReference type="EMBL" id="CP007055">
    <property type="protein sequence ID" value="AHG00259.1"/>
    <property type="molecule type" value="Genomic_DNA"/>
</dbReference>
<accession>W0JNS4</accession>
<keyword evidence="2 5" id="KW-0812">Transmembrane</keyword>
<organism evidence="7 8">
    <name type="scientific">Halostagnicola larsenii XH-48</name>
    <dbReference type="NCBI Taxonomy" id="797299"/>
    <lineage>
        <taxon>Archaea</taxon>
        <taxon>Methanobacteriati</taxon>
        <taxon>Methanobacteriota</taxon>
        <taxon>Stenosarchaea group</taxon>
        <taxon>Halobacteria</taxon>
        <taxon>Halobacteriales</taxon>
        <taxon>Natrialbaceae</taxon>
        <taxon>Halostagnicola</taxon>
    </lineage>
</organism>
<dbReference type="KEGG" id="hlr:HALLA_17090"/>
<evidence type="ECO:0000313" key="8">
    <source>
        <dbReference type="Proteomes" id="UP000019024"/>
    </source>
</evidence>